<feature type="compositionally biased region" description="Basic residues" evidence="1">
    <location>
        <begin position="662"/>
        <end position="680"/>
    </location>
</feature>
<dbReference type="AlphaFoldDB" id="A0A4P7NFZ9"/>
<dbReference type="SMART" id="SM00546">
    <property type="entry name" value="CUE"/>
    <property type="match status" value="1"/>
</dbReference>
<dbReference type="EMBL" id="CP034207">
    <property type="protein sequence ID" value="QBZ60793.1"/>
    <property type="molecule type" value="Genomic_DNA"/>
</dbReference>
<dbReference type="Gene3D" id="1.10.8.10">
    <property type="entry name" value="DNA helicase RuvA subunit, C-terminal domain"/>
    <property type="match status" value="1"/>
</dbReference>
<feature type="domain" description="CUE" evidence="2">
    <location>
        <begin position="352"/>
        <end position="395"/>
    </location>
</feature>
<feature type="compositionally biased region" description="Gly residues" evidence="1">
    <location>
        <begin position="632"/>
        <end position="649"/>
    </location>
</feature>
<dbReference type="GO" id="GO:0043130">
    <property type="term" value="F:ubiquitin binding"/>
    <property type="evidence" value="ECO:0007669"/>
    <property type="project" value="InterPro"/>
</dbReference>
<dbReference type="PANTHER" id="PTHR21494">
    <property type="entry name" value="ACTIVATING SIGNAL COINTEGRATOR 1 COMPLEX SUBUNIT 2 ASC-1 COMPLEX SUBUNIT P100"/>
    <property type="match status" value="1"/>
</dbReference>
<dbReference type="InterPro" id="IPR041800">
    <property type="entry name" value="ASCC2_CUE"/>
</dbReference>
<name>A0A4P7NFZ9_PYROR</name>
<reference evidence="3 4" key="1">
    <citation type="journal article" date="2019" name="Mol. Biol. Evol.">
        <title>Blast fungal genomes show frequent chromosomal changes, gene gains and losses, and effector gene turnover.</title>
        <authorList>
            <person name="Gomez Luciano L.B."/>
            <person name="Jason Tsai I."/>
            <person name="Chuma I."/>
            <person name="Tosa Y."/>
            <person name="Chen Y.H."/>
            <person name="Li J.Y."/>
            <person name="Li M.Y."/>
            <person name="Jade Lu M.Y."/>
            <person name="Nakayashiki H."/>
            <person name="Li W.H."/>
        </authorList>
    </citation>
    <scope>NUCLEOTIDE SEQUENCE [LARGE SCALE GENOMIC DNA]</scope>
    <source>
        <strain evidence="3">MZ5-1-6</strain>
    </source>
</reference>
<dbReference type="InterPro" id="IPR009060">
    <property type="entry name" value="UBA-like_sf"/>
</dbReference>
<sequence length="713" mass="77071">MVSPPSLPLPPFAPFLNAELRDQIQPDEWTACITAWVSLIEAHLSLSEGDFIQYSLVDESIPEFLVSFSHEVATHGSTILGPAAGQQPLLKGAFMLTSRLLVTKPGSKSKQKDIPPTVLRLLQWEFFADLCRTQSRKRIPDFFSALPDDRKAVLEASLAALKKSLIHDLEAGLANTPALRELEARLDRLNFLIARIPWAAAFFLAGSDFLDGLVSCFRIMNPPLRKVIVATVYLCVIGLAETSGGGYGVLTDQLYALRAAAEAHRVGPLNVNDSLVAELVTSTPLLGQLERRVNGASESASTRVKSILKDLAGFKKPGVGLRQPARRLQKKVDKGKGVALDLGIPSQEMHIHRMGQITQIQDLFPELGSGFVAKLLVEYGEDQEQVVAHLLDDSLPEHLKDADRSEELSSNTGHRTPPLTDHMAPRSTPPRFKEQALPVRHNVFDDDELDMLSGNAGKLHLGKHNPGRTADDILKDKSKAPDKAAILAALATFDSDDDERDDTYDVEDVGGTVDAAGGAEDQSLNDEVLFKAWKAEAGVFGRDNATRNSAARQSLRAETGLTDEAIEGWAIMLSRNPQQQRRLEAKFTMFTGAQTELASTAWRASPGGSGAEDSDAGGSGGRGRGRGRGRGGRGSGRGRGGGPSSGGDASGPTGDAGTEQARRRKEANKSSRANHNRRAQRAQMEWFDFKSRVPGSEITAPSISVPLVPPRHE</sequence>
<dbReference type="CDD" id="cd14364">
    <property type="entry name" value="CUE_ASCC2"/>
    <property type="match status" value="1"/>
</dbReference>
<evidence type="ECO:0000259" key="2">
    <source>
        <dbReference type="PROSITE" id="PS51140"/>
    </source>
</evidence>
<dbReference type="PROSITE" id="PS51140">
    <property type="entry name" value="CUE"/>
    <property type="match status" value="1"/>
</dbReference>
<dbReference type="InterPro" id="IPR003892">
    <property type="entry name" value="CUE"/>
</dbReference>
<dbReference type="Pfam" id="PF02845">
    <property type="entry name" value="CUE"/>
    <property type="match status" value="1"/>
</dbReference>
<accession>A0A4P7NFZ9</accession>
<evidence type="ECO:0000313" key="3">
    <source>
        <dbReference type="EMBL" id="QBZ60793.1"/>
    </source>
</evidence>
<gene>
    <name evidence="3" type="ORF">PoMZ_07735</name>
</gene>
<protein>
    <recommendedName>
        <fullName evidence="2">CUE domain-containing protein</fullName>
    </recommendedName>
</protein>
<evidence type="ECO:0000256" key="1">
    <source>
        <dbReference type="SAM" id="MobiDB-lite"/>
    </source>
</evidence>
<dbReference type="PANTHER" id="PTHR21494:SF0">
    <property type="entry name" value="ACTIVATING SIGNAL COINTEGRATOR 1 COMPLEX SUBUNIT 2"/>
    <property type="match status" value="1"/>
</dbReference>
<feature type="region of interest" description="Disordered" evidence="1">
    <location>
        <begin position="401"/>
        <end position="430"/>
    </location>
</feature>
<organism evidence="3 4">
    <name type="scientific">Pyricularia oryzae</name>
    <name type="common">Rice blast fungus</name>
    <name type="synonym">Magnaporthe oryzae</name>
    <dbReference type="NCBI Taxonomy" id="318829"/>
    <lineage>
        <taxon>Eukaryota</taxon>
        <taxon>Fungi</taxon>
        <taxon>Dikarya</taxon>
        <taxon>Ascomycota</taxon>
        <taxon>Pezizomycotina</taxon>
        <taxon>Sordariomycetes</taxon>
        <taxon>Sordariomycetidae</taxon>
        <taxon>Magnaporthales</taxon>
        <taxon>Pyriculariaceae</taxon>
        <taxon>Pyricularia</taxon>
    </lineage>
</organism>
<dbReference type="InterPro" id="IPR052586">
    <property type="entry name" value="ASCC2"/>
</dbReference>
<proteinExistence type="predicted"/>
<evidence type="ECO:0000313" key="4">
    <source>
        <dbReference type="Proteomes" id="UP000294847"/>
    </source>
</evidence>
<dbReference type="Proteomes" id="UP000294847">
    <property type="component" value="Chromosome 4"/>
</dbReference>
<feature type="region of interest" description="Disordered" evidence="1">
    <location>
        <begin position="601"/>
        <end position="713"/>
    </location>
</feature>
<dbReference type="SUPFAM" id="SSF46934">
    <property type="entry name" value="UBA-like"/>
    <property type="match status" value="1"/>
</dbReference>